<feature type="region of interest" description="Disordered" evidence="2">
    <location>
        <begin position="518"/>
        <end position="549"/>
    </location>
</feature>
<gene>
    <name evidence="4" type="primary">FAM83F</name>
    <name evidence="4" type="ORF">WISP_21165</name>
</gene>
<dbReference type="InterPro" id="IPR050944">
    <property type="entry name" value="FAM83"/>
</dbReference>
<accession>A0ABQ9DNN9</accession>
<dbReference type="Pfam" id="PF07894">
    <property type="entry name" value="SACK1"/>
    <property type="match status" value="1"/>
</dbReference>
<evidence type="ECO:0000256" key="1">
    <source>
        <dbReference type="ARBA" id="ARBA00006937"/>
    </source>
</evidence>
<feature type="compositionally biased region" description="Basic and acidic residues" evidence="2">
    <location>
        <begin position="441"/>
        <end position="462"/>
    </location>
</feature>
<dbReference type="EMBL" id="WHWB01032380">
    <property type="protein sequence ID" value="KAJ7425921.1"/>
    <property type="molecule type" value="Genomic_DNA"/>
</dbReference>
<reference evidence="4" key="1">
    <citation type="submission" date="2019-10" db="EMBL/GenBank/DDBJ databases">
        <authorList>
            <person name="Soares A.E.R."/>
            <person name="Aleixo A."/>
            <person name="Schneider P."/>
            <person name="Miyaki C.Y."/>
            <person name="Schneider M.P."/>
            <person name="Mello C."/>
            <person name="Vasconcelos A.T.R."/>
        </authorList>
    </citation>
    <scope>NUCLEOTIDE SEQUENCE</scope>
    <source>
        <tissue evidence="4">Muscle</tissue>
    </source>
</reference>
<feature type="compositionally biased region" description="Polar residues" evidence="2">
    <location>
        <begin position="521"/>
        <end position="549"/>
    </location>
</feature>
<dbReference type="SUPFAM" id="SSF56024">
    <property type="entry name" value="Phospholipase D/nuclease"/>
    <property type="match status" value="1"/>
</dbReference>
<evidence type="ECO:0000313" key="4">
    <source>
        <dbReference type="EMBL" id="KAJ7425921.1"/>
    </source>
</evidence>
<feature type="region of interest" description="Disordered" evidence="2">
    <location>
        <begin position="441"/>
        <end position="503"/>
    </location>
</feature>
<dbReference type="PANTHER" id="PTHR16181">
    <property type="entry name" value="PROTEIN FAM83A-RELATED"/>
    <property type="match status" value="1"/>
</dbReference>
<sequence length="549" mass="62357">MAESQVLLLDDLHVNEKVTEAQARFYYSEEQRRALEALVTRGEPAYREALRKEQLRDFLSGRELQDLRGGWRGYDDPREGGKVARGPGGETLSLAYWPECSDTEVPPLDLGWTDKTFYRGISRVSLFTHPRKEESAPHLKEVVREMIQQAQKIIAVVMDVFTDRDIFRDVVDAAYKRWIPVYIILDEEGVKLFLEMCRCLDLSDLQIRYFSHSVIMCRNDVFSTAYFKLLDGVNEKMPWNFRKSGDVIGENIRIRSVTGVGFYMPSGKIRGTLASRFLMVDGEKVATGSYSFTWTSSHIDRNILLVLTGQHVEMFDVEFRELYAISEEVNLYKELDIANPFLFGVGKPGLHSSTVARKFINPKYGLVAGATRGDMMLWASRHRQDNQGNMEMEETSESKKRLNQFLNDLVTLEQVFPEIDPPLENLNKLNRSPQKLFSRLHMDLKNKSKSRESIRDVKKEDAQTSSKQGKRFASGLFSRKAKRSPGSSIEANSFASEGHSGEDLGNMKLEYERLSIGPASVRSTGGMSGNLNPNSTMSDKNKQSTCVLS</sequence>
<evidence type="ECO:0000256" key="2">
    <source>
        <dbReference type="SAM" id="MobiDB-lite"/>
    </source>
</evidence>
<dbReference type="PANTHER" id="PTHR16181:SF29">
    <property type="entry name" value="PROTEIN FAM83A-RELATED"/>
    <property type="match status" value="1"/>
</dbReference>
<organism evidence="4 5">
    <name type="scientific">Willisornis vidua</name>
    <name type="common">Xingu scale-backed antbird</name>
    <dbReference type="NCBI Taxonomy" id="1566151"/>
    <lineage>
        <taxon>Eukaryota</taxon>
        <taxon>Metazoa</taxon>
        <taxon>Chordata</taxon>
        <taxon>Craniata</taxon>
        <taxon>Vertebrata</taxon>
        <taxon>Euteleostomi</taxon>
        <taxon>Archelosauria</taxon>
        <taxon>Archosauria</taxon>
        <taxon>Dinosauria</taxon>
        <taxon>Saurischia</taxon>
        <taxon>Theropoda</taxon>
        <taxon>Coelurosauria</taxon>
        <taxon>Aves</taxon>
        <taxon>Neognathae</taxon>
        <taxon>Neoaves</taxon>
        <taxon>Telluraves</taxon>
        <taxon>Australaves</taxon>
        <taxon>Passeriformes</taxon>
        <taxon>Thamnophilidae</taxon>
        <taxon>Willisornis</taxon>
    </lineage>
</organism>
<dbReference type="InterPro" id="IPR012461">
    <property type="entry name" value="SACK1"/>
</dbReference>
<name>A0ABQ9DNN9_9PASS</name>
<feature type="domain" description="Scaffolding anchor of CK1" evidence="3">
    <location>
        <begin position="15"/>
        <end position="327"/>
    </location>
</feature>
<feature type="compositionally biased region" description="Polar residues" evidence="2">
    <location>
        <begin position="485"/>
        <end position="495"/>
    </location>
</feature>
<protein>
    <submittedName>
        <fullName evidence="4">Protein FAM83F</fullName>
    </submittedName>
</protein>
<comment type="similarity">
    <text evidence="1">Belongs to the FAM83 family.</text>
</comment>
<evidence type="ECO:0000259" key="3">
    <source>
        <dbReference type="Pfam" id="PF07894"/>
    </source>
</evidence>
<comment type="caution">
    <text evidence="4">The sequence shown here is derived from an EMBL/GenBank/DDBJ whole genome shotgun (WGS) entry which is preliminary data.</text>
</comment>
<evidence type="ECO:0000313" key="5">
    <source>
        <dbReference type="Proteomes" id="UP001145742"/>
    </source>
</evidence>
<proteinExistence type="inferred from homology"/>
<dbReference type="Gene3D" id="3.30.870.10">
    <property type="entry name" value="Endonuclease Chain A"/>
    <property type="match status" value="1"/>
</dbReference>
<dbReference type="Proteomes" id="UP001145742">
    <property type="component" value="Unassembled WGS sequence"/>
</dbReference>
<keyword evidence="5" id="KW-1185">Reference proteome</keyword>